<dbReference type="AlphaFoldDB" id="A0A2H0TGF9"/>
<gene>
    <name evidence="2" type="ORF">COU46_03615</name>
</gene>
<feature type="transmembrane region" description="Helical" evidence="1">
    <location>
        <begin position="7"/>
        <end position="25"/>
    </location>
</feature>
<proteinExistence type="predicted"/>
<protein>
    <submittedName>
        <fullName evidence="2">Uncharacterized protein</fullName>
    </submittedName>
</protein>
<feature type="transmembrane region" description="Helical" evidence="1">
    <location>
        <begin position="31"/>
        <end position="49"/>
    </location>
</feature>
<sequence length="64" mass="7155">MKKIISPYILASLFLFAGLVSYFYIGVNLDTGIIIGLFFFGLGLGVLLGQDMEKRSPWIWGKPQ</sequence>
<name>A0A2H0TGF9_9BACT</name>
<evidence type="ECO:0000256" key="1">
    <source>
        <dbReference type="SAM" id="Phobius"/>
    </source>
</evidence>
<evidence type="ECO:0000313" key="2">
    <source>
        <dbReference type="EMBL" id="PIR70054.1"/>
    </source>
</evidence>
<accession>A0A2H0TGF9</accession>
<keyword evidence="1" id="KW-0812">Transmembrane</keyword>
<organism evidence="2 3">
    <name type="scientific">Candidatus Niyogibacteria bacterium CG10_big_fil_rev_8_21_14_0_10_42_19</name>
    <dbReference type="NCBI Taxonomy" id="1974725"/>
    <lineage>
        <taxon>Bacteria</taxon>
        <taxon>Candidatus Niyogiibacteriota</taxon>
    </lineage>
</organism>
<dbReference type="Proteomes" id="UP000229383">
    <property type="component" value="Unassembled WGS sequence"/>
</dbReference>
<keyword evidence="1" id="KW-0472">Membrane</keyword>
<keyword evidence="1" id="KW-1133">Transmembrane helix</keyword>
<comment type="caution">
    <text evidence="2">The sequence shown here is derived from an EMBL/GenBank/DDBJ whole genome shotgun (WGS) entry which is preliminary data.</text>
</comment>
<dbReference type="EMBL" id="PFCN01000040">
    <property type="protein sequence ID" value="PIR70054.1"/>
    <property type="molecule type" value="Genomic_DNA"/>
</dbReference>
<evidence type="ECO:0000313" key="3">
    <source>
        <dbReference type="Proteomes" id="UP000229383"/>
    </source>
</evidence>
<reference evidence="3" key="1">
    <citation type="submission" date="2017-09" db="EMBL/GenBank/DDBJ databases">
        <title>Depth-based differentiation of microbial function through sediment-hosted aquifers and enrichment of novel symbionts in the deep terrestrial subsurface.</title>
        <authorList>
            <person name="Probst A.J."/>
            <person name="Ladd B."/>
            <person name="Jarett J.K."/>
            <person name="Geller-Mcgrath D.E."/>
            <person name="Sieber C.M.K."/>
            <person name="Emerson J.B."/>
            <person name="Anantharaman K."/>
            <person name="Thomas B.C."/>
            <person name="Malmstrom R."/>
            <person name="Stieglmeier M."/>
            <person name="Klingl A."/>
            <person name="Woyke T."/>
            <person name="Ryan C.M."/>
            <person name="Banfield J.F."/>
        </authorList>
    </citation>
    <scope>NUCLEOTIDE SEQUENCE [LARGE SCALE GENOMIC DNA]</scope>
</reference>